<dbReference type="EMBL" id="CP130318">
    <property type="protein sequence ID" value="WNQ10771.1"/>
    <property type="molecule type" value="Genomic_DNA"/>
</dbReference>
<protein>
    <submittedName>
        <fullName evidence="2">Uncharacterized protein</fullName>
    </submittedName>
</protein>
<keyword evidence="1" id="KW-0732">Signal</keyword>
<evidence type="ECO:0000313" key="3">
    <source>
        <dbReference type="Proteomes" id="UP001305702"/>
    </source>
</evidence>
<dbReference type="Proteomes" id="UP001305702">
    <property type="component" value="Chromosome"/>
</dbReference>
<accession>A0AA96LES9</accession>
<gene>
    <name evidence="2" type="ORF">MJA45_24640</name>
</gene>
<feature type="chain" id="PRO_5041725207" evidence="1">
    <location>
        <begin position="39"/>
        <end position="165"/>
    </location>
</feature>
<evidence type="ECO:0000313" key="2">
    <source>
        <dbReference type="EMBL" id="WNQ10771.1"/>
    </source>
</evidence>
<feature type="signal peptide" evidence="1">
    <location>
        <begin position="1"/>
        <end position="38"/>
    </location>
</feature>
<dbReference type="AlphaFoldDB" id="A0AA96LES9"/>
<evidence type="ECO:0000256" key="1">
    <source>
        <dbReference type="SAM" id="SignalP"/>
    </source>
</evidence>
<proteinExistence type="predicted"/>
<sequence>MTKPTASLRGIRRKLTLSLAAIALGLTTLIGWAPQASAAYNTGAVCGSGYTYLYSHALRNWSSSEYANATLRIYINRSTKKVCNYVTSTGSWYGVKKYMTSDIGRSGGITVDKSAGYYYYYAGPNYMSYTDDNTFVVNNGRVTINGKTYTWNAQAPIWQLAEWGS</sequence>
<reference evidence="2 3" key="1">
    <citation type="submission" date="2022-02" db="EMBL/GenBank/DDBJ databases">
        <title>Paenibacillus sp. MBLB1776 Whole Genome Shotgun Sequencing.</title>
        <authorList>
            <person name="Hwang C.Y."/>
            <person name="Cho E.-S."/>
            <person name="Seo M.-J."/>
        </authorList>
    </citation>
    <scope>NUCLEOTIDE SEQUENCE [LARGE SCALE GENOMIC DNA]</scope>
    <source>
        <strain evidence="2 3">MBLB1776</strain>
    </source>
</reference>
<organism evidence="2 3">
    <name type="scientific">Paenibacillus aurantius</name>
    <dbReference type="NCBI Taxonomy" id="2918900"/>
    <lineage>
        <taxon>Bacteria</taxon>
        <taxon>Bacillati</taxon>
        <taxon>Bacillota</taxon>
        <taxon>Bacilli</taxon>
        <taxon>Bacillales</taxon>
        <taxon>Paenibacillaceae</taxon>
        <taxon>Paenibacillus</taxon>
    </lineage>
</organism>
<dbReference type="RefSeq" id="WP_315604546.1">
    <property type="nucleotide sequence ID" value="NZ_CP130318.1"/>
</dbReference>
<keyword evidence="3" id="KW-1185">Reference proteome</keyword>
<name>A0AA96LES9_9BACL</name>
<dbReference type="KEGG" id="paun:MJA45_24640"/>